<dbReference type="PANTHER" id="PTHR31353:SF5">
    <property type="entry name" value="IM:7138535"/>
    <property type="match status" value="1"/>
</dbReference>
<dbReference type="PANTHER" id="PTHR31353">
    <property type="entry name" value="FAM98"/>
    <property type="match status" value="1"/>
</dbReference>
<evidence type="ECO:0000313" key="3">
    <source>
        <dbReference type="Ensembl" id="ENSHCOP00000013807.1"/>
    </source>
</evidence>
<comment type="similarity">
    <text evidence="1">Belongs to the FAM98 family.</text>
</comment>
<dbReference type="Pfam" id="PF10239">
    <property type="entry name" value="DUF2465"/>
    <property type="match status" value="1"/>
</dbReference>
<dbReference type="GO" id="GO:0072669">
    <property type="term" value="C:tRNA-splicing ligase complex"/>
    <property type="evidence" value="ECO:0007669"/>
    <property type="project" value="TreeGrafter"/>
</dbReference>
<dbReference type="Proteomes" id="UP000264820">
    <property type="component" value="Unplaced"/>
</dbReference>
<sequence>MDRSVGIISVIKTLGYQSGYCLSRCTCDELPCPLLDWLTSQLKRLCPELQDSGGRGNVLLVRELRTILSDLKSPLTGLTSEMLEPSILSRITEFLVSELQAAHIIKYKELHSDDKSAREEDAKEQRVEEMSVFCPEHEDNDAANNQRTAEIQAEWILLLHALNMDTSSQYPDVLHEVESRIACLPGEAMTKPLLHAVLTTEQWRQLEKINRVLTDDYGCRQQMMLKRFQVSLESFAWGEKQKERHKAVTSVPPLASIAVSSRVSLPLLLATREDQSCIEPIKAGTSTNVYKKMMGHVPDRGGRPGEMEAPMPAWAERRSGHGGRNQWHKNPNKKRKGKRD</sequence>
<organism evidence="3 4">
    <name type="scientific">Hippocampus comes</name>
    <name type="common">Tiger tail seahorse</name>
    <dbReference type="NCBI Taxonomy" id="109280"/>
    <lineage>
        <taxon>Eukaryota</taxon>
        <taxon>Metazoa</taxon>
        <taxon>Chordata</taxon>
        <taxon>Craniata</taxon>
        <taxon>Vertebrata</taxon>
        <taxon>Euteleostomi</taxon>
        <taxon>Actinopterygii</taxon>
        <taxon>Neopterygii</taxon>
        <taxon>Teleostei</taxon>
        <taxon>Neoteleostei</taxon>
        <taxon>Acanthomorphata</taxon>
        <taxon>Syngnathiaria</taxon>
        <taxon>Syngnathiformes</taxon>
        <taxon>Syngnathoidei</taxon>
        <taxon>Syngnathidae</taxon>
        <taxon>Hippocampus</taxon>
    </lineage>
</organism>
<protein>
    <submittedName>
        <fullName evidence="3">Im:7138535</fullName>
    </submittedName>
</protein>
<reference evidence="3" key="1">
    <citation type="submission" date="2025-08" db="UniProtKB">
        <authorList>
            <consortium name="Ensembl"/>
        </authorList>
    </citation>
    <scope>IDENTIFICATION</scope>
</reference>
<feature type="region of interest" description="Disordered" evidence="2">
    <location>
        <begin position="296"/>
        <end position="340"/>
    </location>
</feature>
<dbReference type="GeneID" id="109525439"/>
<feature type="compositionally biased region" description="Basic residues" evidence="2">
    <location>
        <begin position="326"/>
        <end position="340"/>
    </location>
</feature>
<dbReference type="GeneTree" id="ENSGT00440000037341"/>
<dbReference type="Ensembl" id="ENSHCOT00000021238.1">
    <property type="protein sequence ID" value="ENSHCOP00000013807.1"/>
    <property type="gene ID" value="ENSHCOG00000017023.1"/>
</dbReference>
<dbReference type="OrthoDB" id="512356at2759"/>
<feature type="compositionally biased region" description="Basic and acidic residues" evidence="2">
    <location>
        <begin position="297"/>
        <end position="306"/>
    </location>
</feature>
<evidence type="ECO:0000313" key="4">
    <source>
        <dbReference type="Proteomes" id="UP000264820"/>
    </source>
</evidence>
<name>A0A3Q2YK38_HIPCM</name>
<evidence type="ECO:0000256" key="1">
    <source>
        <dbReference type="ARBA" id="ARBA00007218"/>
    </source>
</evidence>
<accession>A0A3Q2YK38</accession>
<dbReference type="KEGG" id="hcq:109525439"/>
<keyword evidence="4" id="KW-1185">Reference proteome</keyword>
<reference evidence="3" key="2">
    <citation type="submission" date="2025-09" db="UniProtKB">
        <authorList>
            <consortium name="Ensembl"/>
        </authorList>
    </citation>
    <scope>IDENTIFICATION</scope>
</reference>
<evidence type="ECO:0000256" key="2">
    <source>
        <dbReference type="SAM" id="MobiDB-lite"/>
    </source>
</evidence>
<dbReference type="STRING" id="109280.ENSHCOP00000013807"/>
<dbReference type="OMA" id="MPTWGER"/>
<dbReference type="RefSeq" id="XP_019741493.1">
    <property type="nucleotide sequence ID" value="XM_019885934.1"/>
</dbReference>
<dbReference type="InterPro" id="IPR018797">
    <property type="entry name" value="FAM98"/>
</dbReference>
<dbReference type="AlphaFoldDB" id="A0A3Q2YK38"/>
<proteinExistence type="inferred from homology"/>